<evidence type="ECO:0000259" key="1">
    <source>
        <dbReference type="Pfam" id="PF22557"/>
    </source>
</evidence>
<dbReference type="Pfam" id="PF22557">
    <property type="entry name" value="DuOB"/>
    <property type="match status" value="1"/>
</dbReference>
<accession>A0A450SKP3</accession>
<evidence type="ECO:0000313" key="2">
    <source>
        <dbReference type="EMBL" id="VFJ54131.1"/>
    </source>
</evidence>
<dbReference type="EMBL" id="CAADEX010000045">
    <property type="protein sequence ID" value="VFJ54131.1"/>
    <property type="molecule type" value="Genomic_DNA"/>
</dbReference>
<organism evidence="2">
    <name type="scientific">Candidatus Kentrum sp. DK</name>
    <dbReference type="NCBI Taxonomy" id="2126562"/>
    <lineage>
        <taxon>Bacteria</taxon>
        <taxon>Pseudomonadati</taxon>
        <taxon>Pseudomonadota</taxon>
        <taxon>Gammaproteobacteria</taxon>
        <taxon>Candidatus Kentrum</taxon>
    </lineage>
</organism>
<dbReference type="AlphaFoldDB" id="A0A450SKP3"/>
<name>A0A450SKP3_9GAMM</name>
<sequence>MADANGQELDEKQCRCINPYGEYMIKPLQKVEIKLVEHAPLPNQPEKYIVGPTPWVQRYKIEAHEVEGYLDAPKTLWGTRDRVAYSEIENGTKRITQSLYLVRVDKLKIQKNERNKWRALFSFNGDFYDLPVTDPHADRHLQNPQHQGILCVSLGEKFRPQGSEEDYCYKIVAAII</sequence>
<reference evidence="2" key="1">
    <citation type="submission" date="2019-02" db="EMBL/GenBank/DDBJ databases">
        <authorList>
            <person name="Gruber-Vodicka R. H."/>
            <person name="Seah K. B. B."/>
        </authorList>
    </citation>
    <scope>NUCLEOTIDE SEQUENCE</scope>
    <source>
        <strain evidence="2">BECK_DK47</strain>
    </source>
</reference>
<proteinExistence type="predicted"/>
<protein>
    <recommendedName>
        <fullName evidence="1">Dual OB-containing domain-containing protein</fullName>
    </recommendedName>
</protein>
<feature type="domain" description="Dual OB-containing" evidence="1">
    <location>
        <begin position="6"/>
        <end position="175"/>
    </location>
</feature>
<gene>
    <name evidence="2" type="ORF">BECKDK2373B_GA0170837_104520</name>
</gene>
<dbReference type="InterPro" id="IPR054335">
    <property type="entry name" value="DuOB_dom"/>
</dbReference>